<dbReference type="InterPro" id="IPR050109">
    <property type="entry name" value="HTH-type_TetR-like_transc_reg"/>
</dbReference>
<dbReference type="PRINTS" id="PR00455">
    <property type="entry name" value="HTHTETR"/>
</dbReference>
<dbReference type="PANTHER" id="PTHR30055:SF242">
    <property type="entry name" value="HTH-TYPE TRANSCRIPTIONAL REPRESSOR KSTR"/>
    <property type="match status" value="1"/>
</dbReference>
<gene>
    <name evidence="4" type="ORF">IT779_26915</name>
</gene>
<dbReference type="PROSITE" id="PS50977">
    <property type="entry name" value="HTH_TETR_2"/>
    <property type="match status" value="1"/>
</dbReference>
<protein>
    <submittedName>
        <fullName evidence="4">TetR family transcriptional regulator</fullName>
    </submittedName>
</protein>
<dbReference type="SUPFAM" id="SSF46689">
    <property type="entry name" value="Homeodomain-like"/>
    <property type="match status" value="1"/>
</dbReference>
<dbReference type="Proteomes" id="UP000655751">
    <property type="component" value="Unassembled WGS sequence"/>
</dbReference>
<dbReference type="Gene3D" id="1.10.357.10">
    <property type="entry name" value="Tetracycline Repressor, domain 2"/>
    <property type="match status" value="1"/>
</dbReference>
<evidence type="ECO:0000259" key="3">
    <source>
        <dbReference type="PROSITE" id="PS50977"/>
    </source>
</evidence>
<dbReference type="PANTHER" id="PTHR30055">
    <property type="entry name" value="HTH-TYPE TRANSCRIPTIONAL REGULATOR RUTR"/>
    <property type="match status" value="1"/>
</dbReference>
<reference evidence="4" key="1">
    <citation type="submission" date="2020-11" db="EMBL/GenBank/DDBJ databases">
        <title>Nocardia NEAU-351.nov., a novel actinomycete isolated from the cow dung.</title>
        <authorList>
            <person name="Zhang X."/>
        </authorList>
    </citation>
    <scope>NUCLEOTIDE SEQUENCE</scope>
    <source>
        <strain evidence="4">NEAU-351</strain>
    </source>
</reference>
<dbReference type="AlphaFoldDB" id="A0A931IGF9"/>
<dbReference type="RefSeq" id="WP_196152209.1">
    <property type="nucleotide sequence ID" value="NZ_JADMLG010000012.1"/>
</dbReference>
<dbReference type="InterPro" id="IPR001647">
    <property type="entry name" value="HTH_TetR"/>
</dbReference>
<dbReference type="GO" id="GO:0003700">
    <property type="term" value="F:DNA-binding transcription factor activity"/>
    <property type="evidence" value="ECO:0007669"/>
    <property type="project" value="TreeGrafter"/>
</dbReference>
<evidence type="ECO:0000313" key="5">
    <source>
        <dbReference type="Proteomes" id="UP000655751"/>
    </source>
</evidence>
<comment type="caution">
    <text evidence="4">The sequence shown here is derived from an EMBL/GenBank/DDBJ whole genome shotgun (WGS) entry which is preliminary data.</text>
</comment>
<dbReference type="Pfam" id="PF00440">
    <property type="entry name" value="TetR_N"/>
    <property type="match status" value="1"/>
</dbReference>
<keyword evidence="5" id="KW-1185">Reference proteome</keyword>
<dbReference type="InterPro" id="IPR009057">
    <property type="entry name" value="Homeodomain-like_sf"/>
</dbReference>
<dbReference type="GO" id="GO:0000976">
    <property type="term" value="F:transcription cis-regulatory region binding"/>
    <property type="evidence" value="ECO:0007669"/>
    <property type="project" value="TreeGrafter"/>
</dbReference>
<feature type="DNA-binding region" description="H-T-H motif" evidence="2">
    <location>
        <begin position="30"/>
        <end position="49"/>
    </location>
</feature>
<sequence length="215" mass="23853">MIGKRDGDAARRITEAVLALLESDGYDAVQLRDVARRAQVSLSTIYRHHRTRDELILAAMSEWVASTMYRELAPSPPQESLAEGLMRVLRHVFEPWERNPRMVRPYFRARSGPGGRRLDTQGFAAVLPVLADMFAGVPEDYAADIGLVMTNMIYALIGRCADGDLDSTEILPALERIVVRLTGNNEPLTVRAPRASPDDAHVFGISPSFHSPFVP</sequence>
<proteinExistence type="predicted"/>
<feature type="domain" description="HTH tetR-type" evidence="3">
    <location>
        <begin position="7"/>
        <end position="67"/>
    </location>
</feature>
<evidence type="ECO:0000256" key="2">
    <source>
        <dbReference type="PROSITE-ProRule" id="PRU00335"/>
    </source>
</evidence>
<name>A0A931IGF9_9NOCA</name>
<dbReference type="Pfam" id="PF17925">
    <property type="entry name" value="TetR_C_20"/>
    <property type="match status" value="1"/>
</dbReference>
<dbReference type="InterPro" id="IPR041642">
    <property type="entry name" value="KstR_C"/>
</dbReference>
<organism evidence="4 5">
    <name type="scientific">Nocardia bovistercoris</name>
    <dbReference type="NCBI Taxonomy" id="2785916"/>
    <lineage>
        <taxon>Bacteria</taxon>
        <taxon>Bacillati</taxon>
        <taxon>Actinomycetota</taxon>
        <taxon>Actinomycetes</taxon>
        <taxon>Mycobacteriales</taxon>
        <taxon>Nocardiaceae</taxon>
        <taxon>Nocardia</taxon>
    </lineage>
</organism>
<evidence type="ECO:0000313" key="4">
    <source>
        <dbReference type="EMBL" id="MBH0779910.1"/>
    </source>
</evidence>
<keyword evidence="1 2" id="KW-0238">DNA-binding</keyword>
<dbReference type="EMBL" id="JADMLG010000012">
    <property type="protein sequence ID" value="MBH0779910.1"/>
    <property type="molecule type" value="Genomic_DNA"/>
</dbReference>
<evidence type="ECO:0000256" key="1">
    <source>
        <dbReference type="ARBA" id="ARBA00023125"/>
    </source>
</evidence>
<accession>A0A931IGF9</accession>